<reference evidence="11 12" key="1">
    <citation type="submission" date="2022-05" db="EMBL/GenBank/DDBJ databases">
        <authorList>
            <consortium name="Genoscope - CEA"/>
            <person name="William W."/>
        </authorList>
    </citation>
    <scope>NUCLEOTIDE SEQUENCE [LARGE SCALE GENOMIC DNA]</scope>
</reference>
<keyword evidence="3 8" id="KW-0812">Transmembrane</keyword>
<organism evidence="11 12">
    <name type="scientific">Porites lobata</name>
    <dbReference type="NCBI Taxonomy" id="104759"/>
    <lineage>
        <taxon>Eukaryota</taxon>
        <taxon>Metazoa</taxon>
        <taxon>Cnidaria</taxon>
        <taxon>Anthozoa</taxon>
        <taxon>Hexacorallia</taxon>
        <taxon>Scleractinia</taxon>
        <taxon>Fungiina</taxon>
        <taxon>Poritidae</taxon>
        <taxon>Porites</taxon>
    </lineage>
</organism>
<gene>
    <name evidence="11" type="ORF">PLOB_00050045</name>
</gene>
<comment type="similarity">
    <text evidence="8">Belongs to the two pore domain potassium channel (TC 1.A.1.8) family.</text>
</comment>
<name>A0ABN8Q4I0_9CNID</name>
<sequence>MHPLLKKAVFRVLIFYVYGLFFAWMFTLIEERNESVQSRIAKAIKRIKNEAQEKYNMTDNDFNTFVTKAAEAMKGEDELQWTFLNSRAFVFAALTTVGKLFKQIQTQTGQGVTILFCIIGSPISMLAMKSVGELLAIGVRFLIVKTDTIVLKKAQRPGTVKVNAFVMSCTLICFLHVILATASTTSIEDWSFLESLYAWFTTFTTIGFGDYIHLDIVHLKDSTRGYVKNRSHMLWLSLIFAICFGS</sequence>
<feature type="transmembrane region" description="Helical" evidence="9">
    <location>
        <begin position="196"/>
        <end position="214"/>
    </location>
</feature>
<dbReference type="Gene3D" id="1.10.287.70">
    <property type="match status" value="1"/>
</dbReference>
<evidence type="ECO:0000256" key="6">
    <source>
        <dbReference type="ARBA" id="ARBA00023136"/>
    </source>
</evidence>
<dbReference type="PANTHER" id="PTHR11003">
    <property type="entry name" value="POTASSIUM CHANNEL, SUBFAMILY K"/>
    <property type="match status" value="1"/>
</dbReference>
<evidence type="ECO:0000259" key="10">
    <source>
        <dbReference type="Pfam" id="PF07885"/>
    </source>
</evidence>
<keyword evidence="6 9" id="KW-0472">Membrane</keyword>
<dbReference type="SUPFAM" id="SSF81324">
    <property type="entry name" value="Voltage-gated potassium channels"/>
    <property type="match status" value="2"/>
</dbReference>
<evidence type="ECO:0000256" key="5">
    <source>
        <dbReference type="ARBA" id="ARBA00023065"/>
    </source>
</evidence>
<keyword evidence="4 9" id="KW-1133">Transmembrane helix</keyword>
<evidence type="ECO:0000256" key="7">
    <source>
        <dbReference type="ARBA" id="ARBA00023303"/>
    </source>
</evidence>
<evidence type="ECO:0000313" key="12">
    <source>
        <dbReference type="Proteomes" id="UP001159405"/>
    </source>
</evidence>
<dbReference type="PANTHER" id="PTHR11003:SF345">
    <property type="entry name" value="TWIK FAMILY OF POTASSIUM CHANNELS PROTEIN 18"/>
    <property type="match status" value="1"/>
</dbReference>
<protein>
    <recommendedName>
        <fullName evidence="10">Potassium channel domain-containing protein</fullName>
    </recommendedName>
</protein>
<dbReference type="InterPro" id="IPR013099">
    <property type="entry name" value="K_chnl_dom"/>
</dbReference>
<dbReference type="InterPro" id="IPR003280">
    <property type="entry name" value="2pore_dom_K_chnl"/>
</dbReference>
<comment type="caution">
    <text evidence="11">The sequence shown here is derived from an EMBL/GenBank/DDBJ whole genome shotgun (WGS) entry which is preliminary data.</text>
</comment>
<dbReference type="Pfam" id="PF07885">
    <property type="entry name" value="Ion_trans_2"/>
    <property type="match status" value="1"/>
</dbReference>
<feature type="transmembrane region" description="Helical" evidence="9">
    <location>
        <begin position="12"/>
        <end position="29"/>
    </location>
</feature>
<evidence type="ECO:0000256" key="4">
    <source>
        <dbReference type="ARBA" id="ARBA00022989"/>
    </source>
</evidence>
<keyword evidence="2 8" id="KW-0813">Transport</keyword>
<keyword evidence="7 8" id="KW-0407">Ion channel</keyword>
<proteinExistence type="inferred from homology"/>
<dbReference type="PRINTS" id="PR01333">
    <property type="entry name" value="2POREKCHANEL"/>
</dbReference>
<feature type="domain" description="Potassium channel" evidence="10">
    <location>
        <begin position="172"/>
        <end position="212"/>
    </location>
</feature>
<evidence type="ECO:0000256" key="1">
    <source>
        <dbReference type="ARBA" id="ARBA00004141"/>
    </source>
</evidence>
<evidence type="ECO:0000256" key="9">
    <source>
        <dbReference type="SAM" id="Phobius"/>
    </source>
</evidence>
<keyword evidence="12" id="KW-1185">Reference proteome</keyword>
<dbReference type="Proteomes" id="UP001159405">
    <property type="component" value="Unassembled WGS sequence"/>
</dbReference>
<evidence type="ECO:0000256" key="3">
    <source>
        <dbReference type="ARBA" id="ARBA00022692"/>
    </source>
</evidence>
<accession>A0ABN8Q4I0</accession>
<keyword evidence="5 8" id="KW-0406">Ion transport</keyword>
<evidence type="ECO:0000256" key="8">
    <source>
        <dbReference type="RuleBase" id="RU003857"/>
    </source>
</evidence>
<feature type="transmembrane region" description="Helical" evidence="9">
    <location>
        <begin position="163"/>
        <end position="184"/>
    </location>
</feature>
<evidence type="ECO:0000256" key="2">
    <source>
        <dbReference type="ARBA" id="ARBA00022448"/>
    </source>
</evidence>
<dbReference type="EMBL" id="CALNXK010000098">
    <property type="protein sequence ID" value="CAH3154480.1"/>
    <property type="molecule type" value="Genomic_DNA"/>
</dbReference>
<evidence type="ECO:0000313" key="11">
    <source>
        <dbReference type="EMBL" id="CAH3154480.1"/>
    </source>
</evidence>
<comment type="subcellular location">
    <subcellularLocation>
        <location evidence="1">Membrane</location>
        <topology evidence="1">Multi-pass membrane protein</topology>
    </subcellularLocation>
</comment>